<evidence type="ECO:0000313" key="3">
    <source>
        <dbReference type="Proteomes" id="UP001152523"/>
    </source>
</evidence>
<evidence type="ECO:0000256" key="1">
    <source>
        <dbReference type="SAM" id="Phobius"/>
    </source>
</evidence>
<organism evidence="2 3">
    <name type="scientific">Cuscuta epithymum</name>
    <dbReference type="NCBI Taxonomy" id="186058"/>
    <lineage>
        <taxon>Eukaryota</taxon>
        <taxon>Viridiplantae</taxon>
        <taxon>Streptophyta</taxon>
        <taxon>Embryophyta</taxon>
        <taxon>Tracheophyta</taxon>
        <taxon>Spermatophyta</taxon>
        <taxon>Magnoliopsida</taxon>
        <taxon>eudicotyledons</taxon>
        <taxon>Gunneridae</taxon>
        <taxon>Pentapetalae</taxon>
        <taxon>asterids</taxon>
        <taxon>lamiids</taxon>
        <taxon>Solanales</taxon>
        <taxon>Convolvulaceae</taxon>
        <taxon>Cuscuteae</taxon>
        <taxon>Cuscuta</taxon>
        <taxon>Cuscuta subgen. Cuscuta</taxon>
    </lineage>
</organism>
<dbReference type="EMBL" id="CAMAPF010001037">
    <property type="protein sequence ID" value="CAH9142120.1"/>
    <property type="molecule type" value="Genomic_DNA"/>
</dbReference>
<feature type="non-terminal residue" evidence="2">
    <location>
        <position position="108"/>
    </location>
</feature>
<sequence length="108" mass="12137">MLPSTDLPFTGEATSQFQVELEGCYYRPFASGRSRREDVVRASSIFVLKIIILMLMDNIFLNNYLGACMPMFAKCGLKICYITSAALNEYLTLCLFMDVLCVNDIPDA</sequence>
<keyword evidence="3" id="KW-1185">Reference proteome</keyword>
<reference evidence="2" key="1">
    <citation type="submission" date="2022-07" db="EMBL/GenBank/DDBJ databases">
        <authorList>
            <person name="Macas J."/>
            <person name="Novak P."/>
            <person name="Neumann P."/>
        </authorList>
    </citation>
    <scope>NUCLEOTIDE SEQUENCE</scope>
</reference>
<evidence type="ECO:0000313" key="2">
    <source>
        <dbReference type="EMBL" id="CAH9142120.1"/>
    </source>
</evidence>
<dbReference type="AlphaFoldDB" id="A0AAV0G2V7"/>
<comment type="caution">
    <text evidence="2">The sequence shown here is derived from an EMBL/GenBank/DDBJ whole genome shotgun (WGS) entry which is preliminary data.</text>
</comment>
<keyword evidence="1" id="KW-0472">Membrane</keyword>
<gene>
    <name evidence="2" type="ORF">CEPIT_LOCUS39658</name>
</gene>
<proteinExistence type="predicted"/>
<name>A0AAV0G2V7_9ASTE</name>
<dbReference type="Proteomes" id="UP001152523">
    <property type="component" value="Unassembled WGS sequence"/>
</dbReference>
<keyword evidence="1" id="KW-0812">Transmembrane</keyword>
<accession>A0AAV0G2V7</accession>
<feature type="transmembrane region" description="Helical" evidence="1">
    <location>
        <begin position="39"/>
        <end position="61"/>
    </location>
</feature>
<protein>
    <submittedName>
        <fullName evidence="2">Uncharacterized protein</fullName>
    </submittedName>
</protein>
<keyword evidence="1" id="KW-1133">Transmembrane helix</keyword>